<evidence type="ECO:0000313" key="6">
    <source>
        <dbReference type="EMBL" id="BES81699.1"/>
    </source>
</evidence>
<keyword evidence="7" id="KW-1185">Reference proteome</keyword>
<evidence type="ECO:0000256" key="5">
    <source>
        <dbReference type="ARBA" id="ARBA00030001"/>
    </source>
</evidence>
<comment type="subcellular location">
    <subcellularLocation>
        <location evidence="1">Cytoplasm</location>
    </subcellularLocation>
</comment>
<dbReference type="Pfam" id="PF09701">
    <property type="entry name" value="Cas_Cmr5"/>
    <property type="match status" value="1"/>
</dbReference>
<dbReference type="NCBIfam" id="TIGR01881">
    <property type="entry name" value="cas_Cmr5"/>
    <property type="match status" value="1"/>
</dbReference>
<dbReference type="Gene3D" id="1.10.520.30">
    <property type="entry name" value="AF1862-like domain"/>
    <property type="match status" value="1"/>
</dbReference>
<evidence type="ECO:0000256" key="2">
    <source>
        <dbReference type="ARBA" id="ARBA00006161"/>
    </source>
</evidence>
<protein>
    <recommendedName>
        <fullName evidence="5">CRISPR type III-B/RAMP module-associated protein Cmr5</fullName>
    </recommendedName>
</protein>
<dbReference type="Proteomes" id="UP001341135">
    <property type="component" value="Chromosome"/>
</dbReference>
<evidence type="ECO:0000256" key="1">
    <source>
        <dbReference type="ARBA" id="ARBA00004496"/>
    </source>
</evidence>
<proteinExistence type="inferred from homology"/>
<accession>A0ABM8IVV7</accession>
<keyword evidence="3" id="KW-0963">Cytoplasm</keyword>
<gene>
    <name evidence="6" type="ORF">PABY_12660</name>
</gene>
<name>A0ABM8IVV7_9CREN</name>
<reference evidence="6 7" key="1">
    <citation type="submission" date="2023-09" db="EMBL/GenBank/DDBJ databases">
        <title>Pyrofollis japonicus gen. nov. sp. nov., a novel member of the family Pyrodictiaceae isolated from the Iheya North hydrothermal field.</title>
        <authorList>
            <person name="Miyazaki U."/>
            <person name="Sanari M."/>
            <person name="Tame A."/>
            <person name="Kitajima M."/>
            <person name="Okamoto A."/>
            <person name="Sawayama S."/>
            <person name="Miyazaki J."/>
            <person name="Takai K."/>
            <person name="Nakagawa S."/>
        </authorList>
    </citation>
    <scope>NUCLEOTIDE SEQUENCE [LARGE SCALE GENOMIC DNA]</scope>
    <source>
        <strain evidence="6 7">AV2</strain>
    </source>
</reference>
<dbReference type="SUPFAM" id="SSF158568">
    <property type="entry name" value="AF1862-like"/>
    <property type="match status" value="1"/>
</dbReference>
<evidence type="ECO:0000256" key="4">
    <source>
        <dbReference type="ARBA" id="ARBA00023118"/>
    </source>
</evidence>
<organism evidence="6 7">
    <name type="scientific">Pyrodictium abyssi</name>
    <dbReference type="NCBI Taxonomy" id="54256"/>
    <lineage>
        <taxon>Archaea</taxon>
        <taxon>Thermoproteota</taxon>
        <taxon>Thermoprotei</taxon>
        <taxon>Desulfurococcales</taxon>
        <taxon>Pyrodictiaceae</taxon>
        <taxon>Pyrodictium</taxon>
    </lineage>
</organism>
<keyword evidence="4" id="KW-0051">Antiviral defense</keyword>
<sequence>MNGGAIQRRAKDLPSMVASAGLIPALTFYMAKASEDRFKEFLELLGSRDIGKINCQHIREDLEDGEGAGYSPLLALAIKALSEHNYINHVEDYVALARELQKMRERGIEELAAEQVVLGYLLEVKKLADAFFGKENMHPREA</sequence>
<evidence type="ECO:0000256" key="3">
    <source>
        <dbReference type="ARBA" id="ARBA00022490"/>
    </source>
</evidence>
<comment type="similarity">
    <text evidence="2">Belongs to the CRISPR system Cmr5 family.</text>
</comment>
<dbReference type="EMBL" id="AP028907">
    <property type="protein sequence ID" value="BES81699.1"/>
    <property type="molecule type" value="Genomic_DNA"/>
</dbReference>
<dbReference type="InterPro" id="IPR010160">
    <property type="entry name" value="CRISPR-assoc_prot_Cmr5"/>
</dbReference>
<evidence type="ECO:0000313" key="7">
    <source>
        <dbReference type="Proteomes" id="UP001341135"/>
    </source>
</evidence>
<dbReference type="InterPro" id="IPR023101">
    <property type="entry name" value="AF1862-like_dom_sf"/>
</dbReference>